<dbReference type="SUPFAM" id="SSF89392">
    <property type="entry name" value="Prokaryotic lipoproteins and lipoprotein localization factors"/>
    <property type="match status" value="1"/>
</dbReference>
<evidence type="ECO:0000313" key="6">
    <source>
        <dbReference type="EMBL" id="MCS3902359.1"/>
    </source>
</evidence>
<protein>
    <recommendedName>
        <fullName evidence="8">Outer membrane lipoprotein carrier protein LolA</fullName>
    </recommendedName>
</protein>
<comment type="caution">
    <text evidence="6">The sequence shown here is derived from an EMBL/GenBank/DDBJ whole genome shotgun (WGS) entry which is preliminary data.</text>
</comment>
<keyword evidence="4" id="KW-0653">Protein transport</keyword>
<dbReference type="EMBL" id="JANUCT010000002">
    <property type="protein sequence ID" value="MCS3902359.1"/>
    <property type="molecule type" value="Genomic_DNA"/>
</dbReference>
<dbReference type="Gene3D" id="2.50.20.10">
    <property type="entry name" value="Lipoprotein localisation LolA/LolB/LppX"/>
    <property type="match status" value="1"/>
</dbReference>
<evidence type="ECO:0008006" key="8">
    <source>
        <dbReference type="Google" id="ProtNLM"/>
    </source>
</evidence>
<keyword evidence="3 5" id="KW-0732">Signal</keyword>
<evidence type="ECO:0000256" key="1">
    <source>
        <dbReference type="ARBA" id="ARBA00011245"/>
    </source>
</evidence>
<organism evidence="6 7">
    <name type="scientific">Methylohalomonas lacus</name>
    <dbReference type="NCBI Taxonomy" id="398773"/>
    <lineage>
        <taxon>Bacteria</taxon>
        <taxon>Pseudomonadati</taxon>
        <taxon>Pseudomonadota</taxon>
        <taxon>Gammaproteobacteria</taxon>
        <taxon>Methylohalomonadales</taxon>
        <taxon>Methylohalomonadaceae</taxon>
        <taxon>Methylohalomonas</taxon>
    </lineage>
</organism>
<evidence type="ECO:0000256" key="4">
    <source>
        <dbReference type="ARBA" id="ARBA00022927"/>
    </source>
</evidence>
<gene>
    <name evidence="6" type="ORF">J2T55_000355</name>
</gene>
<dbReference type="Pfam" id="PF03548">
    <property type="entry name" value="LolA"/>
    <property type="match status" value="1"/>
</dbReference>
<dbReference type="RefSeq" id="WP_259053868.1">
    <property type="nucleotide sequence ID" value="NZ_JANUCT010000002.1"/>
</dbReference>
<dbReference type="InterPro" id="IPR029046">
    <property type="entry name" value="LolA/LolB/LppX"/>
</dbReference>
<keyword evidence="7" id="KW-1185">Reference proteome</keyword>
<name>A0AAE3HHH6_9GAMM</name>
<dbReference type="Proteomes" id="UP001204445">
    <property type="component" value="Unassembled WGS sequence"/>
</dbReference>
<evidence type="ECO:0000313" key="7">
    <source>
        <dbReference type="Proteomes" id="UP001204445"/>
    </source>
</evidence>
<feature type="chain" id="PRO_5042253994" description="Outer membrane lipoprotein carrier protein LolA" evidence="5">
    <location>
        <begin position="23"/>
        <end position="202"/>
    </location>
</feature>
<evidence type="ECO:0000256" key="2">
    <source>
        <dbReference type="ARBA" id="ARBA00022448"/>
    </source>
</evidence>
<dbReference type="CDD" id="cd16325">
    <property type="entry name" value="LolA"/>
    <property type="match status" value="1"/>
</dbReference>
<accession>A0AAE3HHH6</accession>
<dbReference type="AlphaFoldDB" id="A0AAE3HHH6"/>
<evidence type="ECO:0000256" key="5">
    <source>
        <dbReference type="SAM" id="SignalP"/>
    </source>
</evidence>
<dbReference type="GO" id="GO:0015031">
    <property type="term" value="P:protein transport"/>
    <property type="evidence" value="ECO:0007669"/>
    <property type="project" value="UniProtKB-KW"/>
</dbReference>
<feature type="signal peptide" evidence="5">
    <location>
        <begin position="1"/>
        <end position="22"/>
    </location>
</feature>
<evidence type="ECO:0000256" key="3">
    <source>
        <dbReference type="ARBA" id="ARBA00022729"/>
    </source>
</evidence>
<comment type="subunit">
    <text evidence="1">Monomer.</text>
</comment>
<dbReference type="InterPro" id="IPR004564">
    <property type="entry name" value="OM_lipoprot_carrier_LolA-like"/>
</dbReference>
<reference evidence="6" key="1">
    <citation type="submission" date="2022-08" db="EMBL/GenBank/DDBJ databases">
        <title>Genomic Encyclopedia of Type Strains, Phase III (KMG-III): the genomes of soil and plant-associated and newly described type strains.</title>
        <authorList>
            <person name="Whitman W."/>
        </authorList>
    </citation>
    <scope>NUCLEOTIDE SEQUENCE</scope>
    <source>
        <strain evidence="6">HMT 1</strain>
    </source>
</reference>
<keyword evidence="2" id="KW-0813">Transport</keyword>
<proteinExistence type="predicted"/>
<sequence>MNRRTLLANGLLLILLVGTAAAETTLISLEDDQYISGEFSLERRLNHFEAPLRSHGRFILSAEHGLLWQTEVPVKQTLILSGRSLSRLTADGEVEALTSDSDRVGQYTQLINKLLNGDWSAIESRFHLEDSGSDTDRWHKTLTPDEQGALFQRIEISGGRFVERLSIHKGSQNRDRIEFSDQSLHDGPLPEDIRTLFTATGS</sequence>